<keyword evidence="3" id="KW-1185">Reference proteome</keyword>
<evidence type="ECO:0000313" key="2">
    <source>
        <dbReference type="EMBL" id="MDX8335559.1"/>
    </source>
</evidence>
<evidence type="ECO:0000313" key="3">
    <source>
        <dbReference type="Proteomes" id="UP001279681"/>
    </source>
</evidence>
<accession>A0ABU4WA33</accession>
<dbReference type="Proteomes" id="UP001279681">
    <property type="component" value="Unassembled WGS sequence"/>
</dbReference>
<protein>
    <submittedName>
        <fullName evidence="2">DUF2628 domain-containing protein</fullName>
    </submittedName>
</protein>
<dbReference type="InterPro" id="IPR024399">
    <property type="entry name" value="DUF2628"/>
</dbReference>
<dbReference type="RefSeq" id="WP_320312968.1">
    <property type="nucleotide sequence ID" value="NZ_JAVIKH010000003.1"/>
</dbReference>
<comment type="caution">
    <text evidence="2">The sequence shown here is derived from an EMBL/GenBank/DDBJ whole genome shotgun (WGS) entry which is preliminary data.</text>
</comment>
<sequence length="157" mass="18295">MDEKLKYVQKHSGSLEDFVKKNSSYYLESWKSEKIKFNFAAFLFESLWFAYRKMYLGAGVLLILNLIINLITFLLLINTKFFMGGTILVLFIRIYIGFKANDLYFNKAKNTLNKKGFQMEDKECGTSYLGVAVIVFLAVVFQVLLDFYLGVTLYYQN</sequence>
<keyword evidence="1" id="KW-1133">Transmembrane helix</keyword>
<feature type="transmembrane region" description="Helical" evidence="1">
    <location>
        <begin position="54"/>
        <end position="76"/>
    </location>
</feature>
<feature type="transmembrane region" description="Helical" evidence="1">
    <location>
        <begin position="126"/>
        <end position="145"/>
    </location>
</feature>
<keyword evidence="1" id="KW-0812">Transmembrane</keyword>
<organism evidence="2 3">
    <name type="scientific">Candidatus Cetobacterium colombiensis</name>
    <dbReference type="NCBI Taxonomy" id="3073100"/>
    <lineage>
        <taxon>Bacteria</taxon>
        <taxon>Fusobacteriati</taxon>
        <taxon>Fusobacteriota</taxon>
        <taxon>Fusobacteriia</taxon>
        <taxon>Fusobacteriales</taxon>
        <taxon>Fusobacteriaceae</taxon>
        <taxon>Cetobacterium</taxon>
    </lineage>
</organism>
<proteinExistence type="predicted"/>
<reference evidence="3" key="1">
    <citation type="submission" date="2023-07" db="EMBL/GenBank/DDBJ databases">
        <authorList>
            <person name="Colorado M.A."/>
            <person name="Villamil L.M."/>
            <person name="Melo J.F."/>
            <person name="Rodriguez J.A."/>
            <person name="Ruiz R.Y."/>
        </authorList>
    </citation>
    <scope>NUCLEOTIDE SEQUENCE [LARGE SCALE GENOMIC DNA]</scope>
    <source>
        <strain evidence="3">C33</strain>
    </source>
</reference>
<name>A0ABU4WA33_9FUSO</name>
<keyword evidence="1" id="KW-0472">Membrane</keyword>
<gene>
    <name evidence="2" type="ORF">RFV38_03435</name>
</gene>
<evidence type="ECO:0000256" key="1">
    <source>
        <dbReference type="SAM" id="Phobius"/>
    </source>
</evidence>
<dbReference type="Pfam" id="PF10947">
    <property type="entry name" value="DUF2628"/>
    <property type="match status" value="1"/>
</dbReference>
<dbReference type="EMBL" id="JAVIKH010000003">
    <property type="protein sequence ID" value="MDX8335559.1"/>
    <property type="molecule type" value="Genomic_DNA"/>
</dbReference>
<feature type="transmembrane region" description="Helical" evidence="1">
    <location>
        <begin position="82"/>
        <end position="105"/>
    </location>
</feature>